<dbReference type="NCBIfam" id="NF010607">
    <property type="entry name" value="PRK14003.1"/>
    <property type="match status" value="1"/>
</dbReference>
<dbReference type="Pfam" id="PF02669">
    <property type="entry name" value="KdpC"/>
    <property type="match status" value="1"/>
</dbReference>
<dbReference type="PANTHER" id="PTHR30042">
    <property type="entry name" value="POTASSIUM-TRANSPORTING ATPASE C CHAIN"/>
    <property type="match status" value="1"/>
</dbReference>
<accession>A0A367QU02</accession>
<keyword evidence="4 11" id="KW-0812">Transmembrane</keyword>
<evidence type="ECO:0000256" key="5">
    <source>
        <dbReference type="ARBA" id="ARBA00022741"/>
    </source>
</evidence>
<evidence type="ECO:0000256" key="6">
    <source>
        <dbReference type="ARBA" id="ARBA00022840"/>
    </source>
</evidence>
<evidence type="ECO:0000256" key="3">
    <source>
        <dbReference type="ARBA" id="ARBA00022538"/>
    </source>
</evidence>
<evidence type="ECO:0000256" key="2">
    <source>
        <dbReference type="ARBA" id="ARBA00022475"/>
    </source>
</evidence>
<keyword evidence="7 11" id="KW-0630">Potassium</keyword>
<dbReference type="PIRSF" id="PIRSF001296">
    <property type="entry name" value="K_ATPase_KdpC"/>
    <property type="match status" value="1"/>
</dbReference>
<evidence type="ECO:0000256" key="10">
    <source>
        <dbReference type="ARBA" id="ARBA00023136"/>
    </source>
</evidence>
<dbReference type="GO" id="GO:0008556">
    <property type="term" value="F:P-type potassium transmembrane transporter activity"/>
    <property type="evidence" value="ECO:0007669"/>
    <property type="project" value="InterPro"/>
</dbReference>
<evidence type="ECO:0000313" key="13">
    <source>
        <dbReference type="Proteomes" id="UP000252107"/>
    </source>
</evidence>
<organism evidence="12 13">
    <name type="scientific">Nostoc minutum NIES-26</name>
    <dbReference type="NCBI Taxonomy" id="1844469"/>
    <lineage>
        <taxon>Bacteria</taxon>
        <taxon>Bacillati</taxon>
        <taxon>Cyanobacteriota</taxon>
        <taxon>Cyanophyceae</taxon>
        <taxon>Nostocales</taxon>
        <taxon>Nostocaceae</taxon>
        <taxon>Nostoc</taxon>
    </lineage>
</organism>
<dbReference type="NCBIfam" id="TIGR00681">
    <property type="entry name" value="kdpC"/>
    <property type="match status" value="1"/>
</dbReference>
<evidence type="ECO:0000313" key="12">
    <source>
        <dbReference type="EMBL" id="RCJ27646.1"/>
    </source>
</evidence>
<keyword evidence="5 11" id="KW-0547">Nucleotide-binding</keyword>
<dbReference type="AlphaFoldDB" id="A0A367QU02"/>
<dbReference type="Proteomes" id="UP000252107">
    <property type="component" value="Unassembled WGS sequence"/>
</dbReference>
<dbReference type="HAMAP" id="MF_00276">
    <property type="entry name" value="KdpC"/>
    <property type="match status" value="1"/>
</dbReference>
<evidence type="ECO:0000256" key="7">
    <source>
        <dbReference type="ARBA" id="ARBA00022958"/>
    </source>
</evidence>
<proteinExistence type="inferred from homology"/>
<comment type="similarity">
    <text evidence="11">Belongs to the KdpC family.</text>
</comment>
<sequence length="200" mass="22412">MSFIRETSRAIRITLVLWLLTAIIYPLAILVVGQVFFPFQANGSVMVNIEAKPIGSALIGQVFTSERYFQGRPSVVRYSQGRKAKPTGISGASNLAPSNPELLNRIIEQANQFQEENIQPTADLIYTSGSGLDPHISLITARRQVERVARARGIKEDEILPLLSKYTDGRFLWIFGEPGVNILRLNYALDLQEINRQQNQ</sequence>
<keyword evidence="8 11" id="KW-1133">Transmembrane helix</keyword>
<evidence type="ECO:0000256" key="9">
    <source>
        <dbReference type="ARBA" id="ARBA00023065"/>
    </source>
</evidence>
<keyword evidence="13" id="KW-1185">Reference proteome</keyword>
<keyword evidence="1 11" id="KW-0813">Transport</keyword>
<dbReference type="GO" id="GO:0005524">
    <property type="term" value="F:ATP binding"/>
    <property type="evidence" value="ECO:0007669"/>
    <property type="project" value="UniProtKB-UniRule"/>
</dbReference>
<dbReference type="EMBL" id="LXQD01000303">
    <property type="protein sequence ID" value="RCJ27646.1"/>
    <property type="molecule type" value="Genomic_DNA"/>
</dbReference>
<keyword evidence="2 11" id="KW-1003">Cell membrane</keyword>
<keyword evidence="9 11" id="KW-0406">Ion transport</keyword>
<evidence type="ECO:0000256" key="4">
    <source>
        <dbReference type="ARBA" id="ARBA00022692"/>
    </source>
</evidence>
<comment type="subunit">
    <text evidence="11">The system is composed of three essential subunits: KdpA, KdpB and KdpC.</text>
</comment>
<reference evidence="12" key="1">
    <citation type="submission" date="2016-04" db="EMBL/GenBank/DDBJ databases">
        <authorList>
            <person name="Tabuchi Yagui T.R."/>
        </authorList>
    </citation>
    <scope>NUCLEOTIDE SEQUENCE [LARGE SCALE GENOMIC DNA]</scope>
    <source>
        <strain evidence="12">NIES-26</strain>
    </source>
</reference>
<keyword evidence="10 11" id="KW-0472">Membrane</keyword>
<dbReference type="InterPro" id="IPR003820">
    <property type="entry name" value="KdpC"/>
</dbReference>
<protein>
    <recommendedName>
        <fullName evidence="11">Potassium-transporting ATPase KdpC subunit</fullName>
    </recommendedName>
    <alternativeName>
        <fullName evidence="11">ATP phosphohydrolase [potassium-transporting] C chain</fullName>
    </alternativeName>
    <alternativeName>
        <fullName evidence="11">Potassium-binding and translocating subunit C</fullName>
    </alternativeName>
    <alternativeName>
        <fullName evidence="11">Potassium-translocating ATPase C chain</fullName>
    </alternativeName>
</protein>
<gene>
    <name evidence="11" type="primary">kdpC</name>
    <name evidence="12" type="ORF">A6770_25210</name>
</gene>
<evidence type="ECO:0000256" key="1">
    <source>
        <dbReference type="ARBA" id="ARBA00022448"/>
    </source>
</evidence>
<keyword evidence="3 11" id="KW-0633">Potassium transport</keyword>
<keyword evidence="6 11" id="KW-0067">ATP-binding</keyword>
<comment type="function">
    <text evidence="11">Part of the high-affinity ATP-driven potassium transport (or Kdp) system, which catalyzes the hydrolysis of ATP coupled with the electrogenic transport of potassium into the cytoplasm. This subunit acts as a catalytic chaperone that increases the ATP-binding affinity of the ATP-hydrolyzing subunit KdpB by the formation of a transient KdpB/KdpC/ATP ternary complex.</text>
</comment>
<name>A0A367QU02_9NOSO</name>
<evidence type="ECO:0000256" key="8">
    <source>
        <dbReference type="ARBA" id="ARBA00022989"/>
    </source>
</evidence>
<comment type="subcellular location">
    <subcellularLocation>
        <location evidence="11">Cell membrane</location>
        <topology evidence="11">Single-pass membrane protein</topology>
    </subcellularLocation>
</comment>
<feature type="transmembrane region" description="Helical" evidence="11">
    <location>
        <begin position="12"/>
        <end position="37"/>
    </location>
</feature>
<evidence type="ECO:0000256" key="11">
    <source>
        <dbReference type="HAMAP-Rule" id="MF_00276"/>
    </source>
</evidence>
<dbReference type="GO" id="GO:0005886">
    <property type="term" value="C:plasma membrane"/>
    <property type="evidence" value="ECO:0007669"/>
    <property type="project" value="UniProtKB-SubCell"/>
</dbReference>
<dbReference type="PANTHER" id="PTHR30042:SF2">
    <property type="entry name" value="POTASSIUM-TRANSPORTING ATPASE KDPC SUBUNIT"/>
    <property type="match status" value="1"/>
</dbReference>
<comment type="caution">
    <text evidence="12">The sequence shown here is derived from an EMBL/GenBank/DDBJ whole genome shotgun (WGS) entry which is preliminary data.</text>
</comment>